<dbReference type="Pfam" id="PF13620">
    <property type="entry name" value="CarboxypepD_reg"/>
    <property type="match status" value="3"/>
</dbReference>
<keyword evidence="15" id="KW-1185">Reference proteome</keyword>
<sequence>MGWVRYCLFYTFIAIITSGECTSPTTSVPGNANTTKEDNVDLDRYHHYDDIVSLAEGLTAGHPQLVQHYSIGKSVEGRELIVIKISVNVSTRDECEPMVKYVANMHGDESVGREVVVALAQYLVSGYTEGDPRIVSLLNTTEIHLMPSMNPDGFEKAEEGTCDGFTSSGRENAHYVDLNRNFPSQWEKPTEKTMESGREPETLAVMGWIVNNPFVLSANLHGGSVVASYPFDDTRMHRDCCVESKTPDNDLFQHLATVYASKHGTMSEGNLCMGDKFKNGVTNGAFWYDVKGGMQDFNYVYGSCWEVTFELSCCKYPMADTLTLEWHNNKEAMLSYMEQVHMGAKGVVQDADTGEGVAGVQVAVEGINYNVTTSASGEYWRLLLPGTYTLVVKGYGYEPVRQKVEVTSGKVTRTDLRIKRTAALMPAVKPPTFITTNTTEDVEEDNTSTASPTTTTTTTTTTTPSTTTTTTTTTAKPKKPEDEGFKTSPEFKYHHYPDLEGYLRDLASSYPDLTRLYSAGTSVQGRELYVLEISDNPGVHEPGEPEFKYIGNMHGNEVVSREILLLLTRYLLDGYTTSPRLATLINTTRIHIMPSMNPDGFEHSIYGDRASIVGRSNANQVDLNRNFPDQYFPRSEPLQPETAAVMSWIQSYPFVLSANLHGGSLVANYPWDDNPDNLSGQNSPSPDDKVFKKLAKSYSFAHPLMLNGHPCNSSEALFPDGITNGAHWYSVAGGMQDWNYINTNCFELTVEVACYKYPTANHLPRYWLDNRNSLLAFMEQVHTGVKGFVQTEEGVGVSNATISVAGISHDVITAADGDYWRLLSPGKHIVTAYAHGYEPVSQSVDVPHLWAAQVNFTLQPDQSSAWSTEHDFGLTENLAETYLNNTQLSEEMAALENKYPDVVEFLANDSEWSMRIHALELGSKEESRVDQRVRVMVVGGLYGAQPVGRELVLRLARHLAAGWAKEDDEIRTLLRSTSITIVPAVDLKGFESAKPGMCGYSQPKELQQEVGGSFTAEISDPQAEGVVAMLTHIKPHTILSLESGGVFMRFPRDDPSASPSTTPDEAAFQVLTQAFAGAHPTMLQTENPCHVLDSEAPSGILHGQALGVYTNSLLDYTYHNFPGMLAVAASVSCCNYPPGRELKTLWRENKNSLLTFLHASHQGVSGQVVDEKGNYLSSASVVLDGRALPLSSHATFRRILPAGSHTLKISAKDYENKTVPIMVSSGEEVKASVTLDALEASKMVYHSYFFTEDHLRNLSSNYSQITKLYSIGRSTKSIQILALEIDASLDQSKSLMELQFGQHDNDPKVSDVRPSVAIIGGLGSSDRAGKELVLELARYLLSRSGQDATVDKILHGAKIHLVPTLNPDSASSLPKGSPTCKPGINTDNGSGMKMDESFVVTDKKDEKEEMAEVTAVRKWMTEQEFTVALVLRGGAREGVSIPFSNPHTVHLPEADAEAYQMLGSMYWSVLANTTTTPQPPQCPKVELVNGTTQDYLFHTHTGSLIDCFYEHSSTLALNVYYGCCGTPQVKQLGSLWRRHKPALLQFLSSSTSGIKGYVTDTSGSPLPGSTIRVSGSSHTVHSGQHGSWWRPLAAGTYTITVSSPGYYTDTKLVTVLPGETVMFRLNKDDHVLGLPRMVFVLMAGTLSMMLMVCCLVVVTLRSQAKRRKVYGFQQLTNHSINIFQDDSSASDDEDIKFLVPGLGTGAKSKVKKKRMRSRAYHDLVSSSSDEDELFLKGSVQSKVLH</sequence>
<dbReference type="PROSITE" id="PS00133">
    <property type="entry name" value="CARBOXYPEPT_ZN_2"/>
    <property type="match status" value="2"/>
</dbReference>
<feature type="compositionally biased region" description="Basic and acidic residues" evidence="10">
    <location>
        <begin position="478"/>
        <end position="490"/>
    </location>
</feature>
<dbReference type="InterPro" id="IPR008969">
    <property type="entry name" value="CarboxyPept-like_regulatory"/>
</dbReference>
<feature type="region of interest" description="Disordered" evidence="10">
    <location>
        <begin position="439"/>
        <end position="490"/>
    </location>
</feature>
<dbReference type="SUPFAM" id="SSF49464">
    <property type="entry name" value="Carboxypeptidase regulatory domain-like"/>
    <property type="match status" value="4"/>
</dbReference>
<feature type="domain" description="Peptidase M14" evidence="13">
    <location>
        <begin position="44"/>
        <end position="340"/>
    </location>
</feature>
<evidence type="ECO:0000256" key="4">
    <source>
        <dbReference type="ARBA" id="ARBA00022670"/>
    </source>
</evidence>
<feature type="transmembrane region" description="Helical" evidence="11">
    <location>
        <begin position="1637"/>
        <end position="1660"/>
    </location>
</feature>
<keyword evidence="6" id="KW-0378">Hydrolase</keyword>
<dbReference type="InterPro" id="IPR057246">
    <property type="entry name" value="CARBOXYPEPT_ZN_1"/>
</dbReference>
<dbReference type="FunFam" id="3.40.630.10:FF:000020">
    <property type="entry name" value="Carboxypeptidase D"/>
    <property type="match status" value="2"/>
</dbReference>
<dbReference type="GO" id="GO:0004181">
    <property type="term" value="F:metallocarboxypeptidase activity"/>
    <property type="evidence" value="ECO:0007669"/>
    <property type="project" value="InterPro"/>
</dbReference>
<dbReference type="InterPro" id="IPR057247">
    <property type="entry name" value="CARBOXYPEPT_ZN_2"/>
</dbReference>
<evidence type="ECO:0000256" key="1">
    <source>
        <dbReference type="ARBA" id="ARBA00001947"/>
    </source>
</evidence>
<dbReference type="CDD" id="cd11308">
    <property type="entry name" value="Peptidase_M14NE-CP-C_like"/>
    <property type="match status" value="3"/>
</dbReference>
<feature type="active site" description="Proton donor/acceptor" evidence="9">
    <location>
        <position position="310"/>
    </location>
</feature>
<comment type="caution">
    <text evidence="9">Lacks conserved residue(s) required for the propagation of feature annotation.</text>
</comment>
<dbReference type="CDD" id="cd03858">
    <property type="entry name" value="M14_CP_N-E_like"/>
    <property type="match status" value="1"/>
</dbReference>
<dbReference type="Gene3D" id="2.60.40.1120">
    <property type="entry name" value="Carboxypeptidase-like, regulatory domain"/>
    <property type="match status" value="4"/>
</dbReference>
<dbReference type="PANTHER" id="PTHR11532:SF73">
    <property type="entry name" value="CARBOXYPEPTIDASE D"/>
    <property type="match status" value="1"/>
</dbReference>
<dbReference type="GO" id="GO:0016485">
    <property type="term" value="P:protein processing"/>
    <property type="evidence" value="ECO:0007669"/>
    <property type="project" value="TreeGrafter"/>
</dbReference>
<evidence type="ECO:0000256" key="2">
    <source>
        <dbReference type="ARBA" id="ARBA00005988"/>
    </source>
</evidence>
<feature type="signal peptide" evidence="12">
    <location>
        <begin position="1"/>
        <end position="21"/>
    </location>
</feature>
<feature type="active site" description="Proton donor/acceptor" evidence="9">
    <location>
        <position position="751"/>
    </location>
</feature>
<dbReference type="SMART" id="SM00631">
    <property type="entry name" value="Zn_pept"/>
    <property type="match status" value="2"/>
</dbReference>
<keyword evidence="8" id="KW-0325">Glycoprotein</keyword>
<evidence type="ECO:0000256" key="9">
    <source>
        <dbReference type="PROSITE-ProRule" id="PRU01379"/>
    </source>
</evidence>
<dbReference type="EMBL" id="JAWQEG010003565">
    <property type="protein sequence ID" value="KAK3865556.1"/>
    <property type="molecule type" value="Genomic_DNA"/>
</dbReference>
<keyword evidence="4" id="KW-0645">Protease</keyword>
<dbReference type="PROSITE" id="PS00132">
    <property type="entry name" value="CARBOXYPEPT_ZN_1"/>
    <property type="match status" value="2"/>
</dbReference>
<evidence type="ECO:0000256" key="7">
    <source>
        <dbReference type="ARBA" id="ARBA00022833"/>
    </source>
</evidence>
<feature type="region of interest" description="Disordered" evidence="10">
    <location>
        <begin position="1368"/>
        <end position="1394"/>
    </location>
</feature>
<dbReference type="Pfam" id="PF00246">
    <property type="entry name" value="Peptidase_M14"/>
    <property type="match status" value="5"/>
</dbReference>
<keyword evidence="11" id="KW-0812">Transmembrane</keyword>
<evidence type="ECO:0000256" key="11">
    <source>
        <dbReference type="SAM" id="Phobius"/>
    </source>
</evidence>
<dbReference type="SUPFAM" id="SSF53187">
    <property type="entry name" value="Zn-dependent exopeptidases"/>
    <property type="match status" value="4"/>
</dbReference>
<gene>
    <name evidence="14" type="ORF">Pcinc_028850</name>
</gene>
<dbReference type="PRINTS" id="PR00765">
    <property type="entry name" value="CRBOXYPTASEA"/>
</dbReference>
<keyword evidence="7" id="KW-0862">Zinc</keyword>
<dbReference type="Proteomes" id="UP001286313">
    <property type="component" value="Unassembled WGS sequence"/>
</dbReference>
<evidence type="ECO:0000313" key="15">
    <source>
        <dbReference type="Proteomes" id="UP001286313"/>
    </source>
</evidence>
<feature type="chain" id="PRO_5042198772" description="Peptidase M14 domain-containing protein" evidence="12">
    <location>
        <begin position="22"/>
        <end position="1745"/>
    </location>
</feature>
<dbReference type="InterPro" id="IPR050753">
    <property type="entry name" value="Peptidase_M14_domain"/>
</dbReference>
<evidence type="ECO:0000256" key="12">
    <source>
        <dbReference type="SAM" id="SignalP"/>
    </source>
</evidence>
<dbReference type="PANTHER" id="PTHR11532">
    <property type="entry name" value="PROTEASE M14 CARBOXYPEPTIDASE"/>
    <property type="match status" value="1"/>
</dbReference>
<feature type="domain" description="Peptidase M14" evidence="13">
    <location>
        <begin position="1244"/>
        <end position="1550"/>
    </location>
</feature>
<comment type="caution">
    <text evidence="14">The sequence shown here is derived from an EMBL/GenBank/DDBJ whole genome shotgun (WGS) entry which is preliminary data.</text>
</comment>
<feature type="compositionally biased region" description="Low complexity" evidence="10">
    <location>
        <begin position="447"/>
        <end position="475"/>
    </location>
</feature>
<dbReference type="InterPro" id="IPR000834">
    <property type="entry name" value="Peptidase_M14"/>
</dbReference>
<dbReference type="CDD" id="cd03868">
    <property type="entry name" value="M14_CPD_I"/>
    <property type="match status" value="1"/>
</dbReference>
<keyword evidence="3" id="KW-0121">Carboxypeptidase</keyword>
<keyword evidence="5" id="KW-0479">Metal-binding</keyword>
<keyword evidence="11" id="KW-1133">Transmembrane helix</keyword>
<evidence type="ECO:0000256" key="6">
    <source>
        <dbReference type="ARBA" id="ARBA00022801"/>
    </source>
</evidence>
<comment type="similarity">
    <text evidence="2 9">Belongs to the peptidase M14 family.</text>
</comment>
<dbReference type="PROSITE" id="PS52035">
    <property type="entry name" value="PEPTIDASE_M14"/>
    <property type="match status" value="4"/>
</dbReference>
<proteinExistence type="inferred from homology"/>
<keyword evidence="11" id="KW-0472">Membrane</keyword>
<dbReference type="FunFam" id="2.60.40.1120:FF:000004">
    <property type="entry name" value="Carboxypeptidase E"/>
    <property type="match status" value="1"/>
</dbReference>
<keyword evidence="12" id="KW-0732">Signal</keyword>
<dbReference type="GO" id="GO:0008270">
    <property type="term" value="F:zinc ion binding"/>
    <property type="evidence" value="ECO:0007669"/>
    <property type="project" value="InterPro"/>
</dbReference>
<reference evidence="14" key="1">
    <citation type="submission" date="2023-10" db="EMBL/GenBank/DDBJ databases">
        <title>Genome assemblies of two species of porcelain crab, Petrolisthes cinctipes and Petrolisthes manimaculis (Anomura: Porcellanidae).</title>
        <authorList>
            <person name="Angst P."/>
        </authorList>
    </citation>
    <scope>NUCLEOTIDE SEQUENCE</scope>
    <source>
        <strain evidence="14">PB745_01</strain>
        <tissue evidence="14">Gill</tissue>
    </source>
</reference>
<protein>
    <recommendedName>
        <fullName evidence="13">Peptidase M14 domain-containing protein</fullName>
    </recommendedName>
</protein>
<evidence type="ECO:0000256" key="3">
    <source>
        <dbReference type="ARBA" id="ARBA00022645"/>
    </source>
</evidence>
<organism evidence="14 15">
    <name type="scientific">Petrolisthes cinctipes</name>
    <name type="common">Flat porcelain crab</name>
    <dbReference type="NCBI Taxonomy" id="88211"/>
    <lineage>
        <taxon>Eukaryota</taxon>
        <taxon>Metazoa</taxon>
        <taxon>Ecdysozoa</taxon>
        <taxon>Arthropoda</taxon>
        <taxon>Crustacea</taxon>
        <taxon>Multicrustacea</taxon>
        <taxon>Malacostraca</taxon>
        <taxon>Eumalacostraca</taxon>
        <taxon>Eucarida</taxon>
        <taxon>Decapoda</taxon>
        <taxon>Pleocyemata</taxon>
        <taxon>Anomura</taxon>
        <taxon>Galatheoidea</taxon>
        <taxon>Porcellanidae</taxon>
        <taxon>Petrolisthes</taxon>
    </lineage>
</organism>
<dbReference type="GO" id="GO:0005615">
    <property type="term" value="C:extracellular space"/>
    <property type="evidence" value="ECO:0007669"/>
    <property type="project" value="TreeGrafter"/>
</dbReference>
<evidence type="ECO:0000256" key="8">
    <source>
        <dbReference type="ARBA" id="ARBA00023180"/>
    </source>
</evidence>
<dbReference type="GO" id="GO:0006518">
    <property type="term" value="P:peptide metabolic process"/>
    <property type="evidence" value="ECO:0007669"/>
    <property type="project" value="TreeGrafter"/>
</dbReference>
<feature type="domain" description="Peptidase M14" evidence="13">
    <location>
        <begin position="492"/>
        <end position="781"/>
    </location>
</feature>
<name>A0AAE1F2C5_PETCI</name>
<feature type="domain" description="Peptidase M14" evidence="13">
    <location>
        <begin position="881"/>
        <end position="1160"/>
    </location>
</feature>
<evidence type="ECO:0000256" key="5">
    <source>
        <dbReference type="ARBA" id="ARBA00022723"/>
    </source>
</evidence>
<evidence type="ECO:0000259" key="13">
    <source>
        <dbReference type="PROSITE" id="PS52035"/>
    </source>
</evidence>
<evidence type="ECO:0000313" key="14">
    <source>
        <dbReference type="EMBL" id="KAK3865556.1"/>
    </source>
</evidence>
<dbReference type="Gene3D" id="3.40.630.10">
    <property type="entry name" value="Zn peptidases"/>
    <property type="match status" value="4"/>
</dbReference>
<comment type="cofactor">
    <cofactor evidence="1">
        <name>Zn(2+)</name>
        <dbReference type="ChEBI" id="CHEBI:29105"/>
    </cofactor>
</comment>
<accession>A0AAE1F2C5</accession>
<evidence type="ECO:0000256" key="10">
    <source>
        <dbReference type="SAM" id="MobiDB-lite"/>
    </source>
</evidence>